<dbReference type="SUPFAM" id="SSF103473">
    <property type="entry name" value="MFS general substrate transporter"/>
    <property type="match status" value="2"/>
</dbReference>
<accession>A0A7R9IA99</accession>
<feature type="transmembrane region" description="Helical" evidence="6">
    <location>
        <begin position="718"/>
        <end position="741"/>
    </location>
</feature>
<dbReference type="EMBL" id="OE000340">
    <property type="protein sequence ID" value="CAD7453462.1"/>
    <property type="molecule type" value="Genomic_DNA"/>
</dbReference>
<dbReference type="Pfam" id="PF07690">
    <property type="entry name" value="MFS_1"/>
    <property type="match status" value="1"/>
</dbReference>
<dbReference type="InterPro" id="IPR036259">
    <property type="entry name" value="MFS_trans_sf"/>
</dbReference>
<feature type="region of interest" description="Disordered" evidence="5">
    <location>
        <begin position="753"/>
        <end position="788"/>
    </location>
</feature>
<feature type="transmembrane region" description="Helical" evidence="6">
    <location>
        <begin position="208"/>
        <end position="229"/>
    </location>
</feature>
<feature type="region of interest" description="Disordered" evidence="5">
    <location>
        <begin position="1"/>
        <end position="20"/>
    </location>
</feature>
<evidence type="ECO:0000256" key="3">
    <source>
        <dbReference type="ARBA" id="ARBA00022989"/>
    </source>
</evidence>
<feature type="transmembrane region" description="Helical" evidence="6">
    <location>
        <begin position="601"/>
        <end position="624"/>
    </location>
</feature>
<comment type="subcellular location">
    <subcellularLocation>
        <location evidence="1">Membrane</location>
        <topology evidence="1">Multi-pass membrane protein</topology>
    </subcellularLocation>
</comment>
<feature type="transmembrane region" description="Helical" evidence="6">
    <location>
        <begin position="454"/>
        <end position="472"/>
    </location>
</feature>
<dbReference type="GO" id="GO:0016020">
    <property type="term" value="C:membrane"/>
    <property type="evidence" value="ECO:0007669"/>
    <property type="project" value="UniProtKB-SubCell"/>
</dbReference>
<name>A0A7R9IA99_9NEOP</name>
<organism evidence="7">
    <name type="scientific">Timema tahoe</name>
    <dbReference type="NCBI Taxonomy" id="61484"/>
    <lineage>
        <taxon>Eukaryota</taxon>
        <taxon>Metazoa</taxon>
        <taxon>Ecdysozoa</taxon>
        <taxon>Arthropoda</taxon>
        <taxon>Hexapoda</taxon>
        <taxon>Insecta</taxon>
        <taxon>Pterygota</taxon>
        <taxon>Neoptera</taxon>
        <taxon>Polyneoptera</taxon>
        <taxon>Phasmatodea</taxon>
        <taxon>Timematodea</taxon>
        <taxon>Timematoidea</taxon>
        <taxon>Timematidae</taxon>
        <taxon>Timema</taxon>
    </lineage>
</organism>
<feature type="transmembrane region" description="Helical" evidence="6">
    <location>
        <begin position="144"/>
        <end position="164"/>
    </location>
</feature>
<dbReference type="InterPro" id="IPR011701">
    <property type="entry name" value="MFS"/>
</dbReference>
<evidence type="ECO:0000256" key="1">
    <source>
        <dbReference type="ARBA" id="ARBA00004141"/>
    </source>
</evidence>
<feature type="transmembrane region" description="Helical" evidence="6">
    <location>
        <begin position="478"/>
        <end position="499"/>
    </location>
</feature>
<dbReference type="PANTHER" id="PTHR24064">
    <property type="entry name" value="SOLUTE CARRIER FAMILY 22 MEMBER"/>
    <property type="match status" value="1"/>
</dbReference>
<evidence type="ECO:0000256" key="4">
    <source>
        <dbReference type="ARBA" id="ARBA00023136"/>
    </source>
</evidence>
<protein>
    <recommendedName>
        <fullName evidence="8">Major facilitator superfamily (MFS) profile domain-containing protein</fullName>
    </recommendedName>
</protein>
<evidence type="ECO:0000256" key="5">
    <source>
        <dbReference type="SAM" id="MobiDB-lite"/>
    </source>
</evidence>
<dbReference type="InterPro" id="IPR005828">
    <property type="entry name" value="MFS_sugar_transport-like"/>
</dbReference>
<keyword evidence="3 6" id="KW-1133">Transmembrane helix</keyword>
<evidence type="ECO:0008006" key="8">
    <source>
        <dbReference type="Google" id="ProtNLM"/>
    </source>
</evidence>
<feature type="transmembrane region" description="Helical" evidence="6">
    <location>
        <begin position="176"/>
        <end position="196"/>
    </location>
</feature>
<feature type="transmembrane region" description="Helical" evidence="6">
    <location>
        <begin position="574"/>
        <end position="595"/>
    </location>
</feature>
<dbReference type="Pfam" id="PF00083">
    <property type="entry name" value="Sugar_tr"/>
    <property type="match status" value="1"/>
</dbReference>
<feature type="transmembrane region" description="Helical" evidence="6">
    <location>
        <begin position="40"/>
        <end position="64"/>
    </location>
</feature>
<dbReference type="AlphaFoldDB" id="A0A7R9IA99"/>
<evidence type="ECO:0000256" key="6">
    <source>
        <dbReference type="SAM" id="Phobius"/>
    </source>
</evidence>
<reference evidence="7" key="1">
    <citation type="submission" date="2020-11" db="EMBL/GenBank/DDBJ databases">
        <authorList>
            <person name="Tran Van P."/>
        </authorList>
    </citation>
    <scope>NUCLEOTIDE SEQUENCE</scope>
</reference>
<evidence type="ECO:0000256" key="2">
    <source>
        <dbReference type="ARBA" id="ARBA00022692"/>
    </source>
</evidence>
<dbReference type="GO" id="GO:0022857">
    <property type="term" value="F:transmembrane transporter activity"/>
    <property type="evidence" value="ECO:0007669"/>
    <property type="project" value="InterPro"/>
</dbReference>
<feature type="transmembrane region" description="Helical" evidence="6">
    <location>
        <begin position="631"/>
        <end position="649"/>
    </location>
</feature>
<feature type="transmembrane region" description="Helical" evidence="6">
    <location>
        <begin position="310"/>
        <end position="327"/>
    </location>
</feature>
<keyword evidence="2 6" id="KW-0812">Transmembrane</keyword>
<evidence type="ECO:0000313" key="7">
    <source>
        <dbReference type="EMBL" id="CAD7453462.1"/>
    </source>
</evidence>
<proteinExistence type="predicted"/>
<feature type="transmembrane region" description="Helical" evidence="6">
    <location>
        <begin position="235"/>
        <end position="254"/>
    </location>
</feature>
<keyword evidence="4 6" id="KW-0472">Membrane</keyword>
<sequence>MFPSVAVNDAKGTKKKRMMDAAPGSDAVQAAVGDGGQWQIIIYLWMSILKLAVAWHQLGIVFLAPPVDFRCRQGEPRNFTRRRVEHCFWQDQNGTDSPCTVWEYDRSVFTETIVTEVPSPRRLIVLVTRFSGRMWNLVCDRHQLANVAQTVFMFGVLMGNALFGMAADRFGRKKPLVLAILLQSLAGVTSAFVPWFEVFLILRFIDAMATGGTMITSFVLCMELVGGWWRLVFSMISHIPFSLGHSLMAAIAYYARDWRTFQLAVSLPSIVLLSYWCYYESTVPSNWPCFYHPSCCCPIGGELLRGYSTFQLAVFLPSIVLLSYWCYYEGIVPSNWPCLYRPSCLCPTGGELLRGYITFQLAVSLPSFMLLSYWCCYEGILPSNWPYLYRPSCCCLTGGELLREYSTFQLAVSLPFIVLLSYWCYYEDIVPSNWPCFYRPSCFCPIGGELLRGYITFQLAVSLPSIVLLSYWCYYKGIGYSTFQLAVSLPSIVLLSYWWTIPESPRWLLTAGRETEAIAILERAAKVNKRDVAQVVPAVKSFINKKEKRDSQDTNKKANILDLFRTPNLRLTTLCLYFNWLVCGFCFYGLAQYMGHLGGNIFVNIAVSGLIEMPGCVVCIYFMGKFGRRNTMISSQMLAATACLLIAVVPQGEGKPEWPKVMLAGLGIVGMSFSFPTVYLYSGELFPTVVRNIGVGSASMCARIGSMVAPFVSSLNHFSYYIPPLLFGLSPLAAALLTFLLPETANRDLPDTLEEGENFREKKQIPAEISNASKGRSNKGFTAEDSSL</sequence>
<dbReference type="Gene3D" id="1.20.1250.20">
    <property type="entry name" value="MFS general substrate transporter like domains"/>
    <property type="match status" value="2"/>
</dbReference>
<gene>
    <name evidence="7" type="ORF">TTEB3V08_LOCUS1600</name>
</gene>
<feature type="transmembrane region" description="Helical" evidence="6">
    <location>
        <begin position="661"/>
        <end position="681"/>
    </location>
</feature>